<organism evidence="2 3">
    <name type="scientific">Plakobranchus ocellatus</name>
    <dbReference type="NCBI Taxonomy" id="259542"/>
    <lineage>
        <taxon>Eukaryota</taxon>
        <taxon>Metazoa</taxon>
        <taxon>Spiralia</taxon>
        <taxon>Lophotrochozoa</taxon>
        <taxon>Mollusca</taxon>
        <taxon>Gastropoda</taxon>
        <taxon>Heterobranchia</taxon>
        <taxon>Euthyneura</taxon>
        <taxon>Panpulmonata</taxon>
        <taxon>Sacoglossa</taxon>
        <taxon>Placobranchoidea</taxon>
        <taxon>Plakobranchidae</taxon>
        <taxon>Plakobranchus</taxon>
    </lineage>
</organism>
<dbReference type="EMBL" id="BLXT01000592">
    <property type="protein sequence ID" value="GFN78677.1"/>
    <property type="molecule type" value="Genomic_DNA"/>
</dbReference>
<gene>
    <name evidence="2" type="ORF">PoB_000518300</name>
</gene>
<dbReference type="Proteomes" id="UP000735302">
    <property type="component" value="Unassembled WGS sequence"/>
</dbReference>
<protein>
    <submittedName>
        <fullName evidence="2">Uncharacterized protein</fullName>
    </submittedName>
</protein>
<accession>A0AAV3Y849</accession>
<comment type="caution">
    <text evidence="2">The sequence shown here is derived from an EMBL/GenBank/DDBJ whole genome shotgun (WGS) entry which is preliminary data.</text>
</comment>
<name>A0AAV3Y849_9GAST</name>
<evidence type="ECO:0000313" key="2">
    <source>
        <dbReference type="EMBL" id="GFN78677.1"/>
    </source>
</evidence>
<evidence type="ECO:0000256" key="1">
    <source>
        <dbReference type="SAM" id="MobiDB-lite"/>
    </source>
</evidence>
<feature type="region of interest" description="Disordered" evidence="1">
    <location>
        <begin position="39"/>
        <end position="81"/>
    </location>
</feature>
<reference evidence="2 3" key="1">
    <citation type="journal article" date="2021" name="Elife">
        <title>Chloroplast acquisition without the gene transfer in kleptoplastic sea slugs, Plakobranchus ocellatus.</title>
        <authorList>
            <person name="Maeda T."/>
            <person name="Takahashi S."/>
            <person name="Yoshida T."/>
            <person name="Shimamura S."/>
            <person name="Takaki Y."/>
            <person name="Nagai Y."/>
            <person name="Toyoda A."/>
            <person name="Suzuki Y."/>
            <person name="Arimoto A."/>
            <person name="Ishii H."/>
            <person name="Satoh N."/>
            <person name="Nishiyama T."/>
            <person name="Hasebe M."/>
            <person name="Maruyama T."/>
            <person name="Minagawa J."/>
            <person name="Obokata J."/>
            <person name="Shigenobu S."/>
        </authorList>
    </citation>
    <scope>NUCLEOTIDE SEQUENCE [LARGE SCALE GENOMIC DNA]</scope>
</reference>
<keyword evidence="3" id="KW-1185">Reference proteome</keyword>
<evidence type="ECO:0000313" key="3">
    <source>
        <dbReference type="Proteomes" id="UP000735302"/>
    </source>
</evidence>
<proteinExistence type="predicted"/>
<sequence>MAGRQADRLTGWQADWRYADRHKPTYRKTDCSAGWESDRVISQRSQTDRRTCRQAGRLTGWQSTGRHGDRPTWRQADRASG</sequence>
<feature type="compositionally biased region" description="Basic and acidic residues" evidence="1">
    <location>
        <begin position="66"/>
        <end position="81"/>
    </location>
</feature>
<feature type="compositionally biased region" description="Basic and acidic residues" evidence="1">
    <location>
        <begin position="39"/>
        <end position="51"/>
    </location>
</feature>
<dbReference type="AlphaFoldDB" id="A0AAV3Y849"/>